<dbReference type="SMR" id="A0A8T3A580"/>
<dbReference type="AlphaFoldDB" id="A0A8T3A580"/>
<gene>
    <name evidence="2" type="ORF">KFK09_029071</name>
</gene>
<evidence type="ECO:0000256" key="1">
    <source>
        <dbReference type="SAM" id="MobiDB-lite"/>
    </source>
</evidence>
<dbReference type="EMBL" id="JAGYWB010000019">
    <property type="protein sequence ID" value="KAI0489229.1"/>
    <property type="molecule type" value="Genomic_DNA"/>
</dbReference>
<comment type="caution">
    <text evidence="2">The sequence shown here is derived from an EMBL/GenBank/DDBJ whole genome shotgun (WGS) entry which is preliminary data.</text>
</comment>
<organism evidence="2 3">
    <name type="scientific">Dendrobium nobile</name>
    <name type="common">Orchid</name>
    <dbReference type="NCBI Taxonomy" id="94219"/>
    <lineage>
        <taxon>Eukaryota</taxon>
        <taxon>Viridiplantae</taxon>
        <taxon>Streptophyta</taxon>
        <taxon>Embryophyta</taxon>
        <taxon>Tracheophyta</taxon>
        <taxon>Spermatophyta</taxon>
        <taxon>Magnoliopsida</taxon>
        <taxon>Liliopsida</taxon>
        <taxon>Asparagales</taxon>
        <taxon>Orchidaceae</taxon>
        <taxon>Epidendroideae</taxon>
        <taxon>Malaxideae</taxon>
        <taxon>Dendrobiinae</taxon>
        <taxon>Dendrobium</taxon>
    </lineage>
</organism>
<proteinExistence type="predicted"/>
<name>A0A8T3A580_DENNO</name>
<accession>A0A8T3A580</accession>
<evidence type="ECO:0000313" key="2">
    <source>
        <dbReference type="EMBL" id="KAI0489229.1"/>
    </source>
</evidence>
<feature type="region of interest" description="Disordered" evidence="1">
    <location>
        <begin position="73"/>
        <end position="117"/>
    </location>
</feature>
<protein>
    <submittedName>
        <fullName evidence="2">Uncharacterized protein</fullName>
    </submittedName>
</protein>
<keyword evidence="3" id="KW-1185">Reference proteome</keyword>
<dbReference type="Proteomes" id="UP000829196">
    <property type="component" value="Unassembled WGS sequence"/>
</dbReference>
<evidence type="ECO:0000313" key="3">
    <source>
        <dbReference type="Proteomes" id="UP000829196"/>
    </source>
</evidence>
<reference evidence="2" key="1">
    <citation type="journal article" date="2022" name="Front. Genet.">
        <title>Chromosome-Scale Assembly of the Dendrobium nobile Genome Provides Insights Into the Molecular Mechanism of the Biosynthesis of the Medicinal Active Ingredient of Dendrobium.</title>
        <authorList>
            <person name="Xu Q."/>
            <person name="Niu S.-C."/>
            <person name="Li K.-L."/>
            <person name="Zheng P.-J."/>
            <person name="Zhang X.-J."/>
            <person name="Jia Y."/>
            <person name="Liu Y."/>
            <person name="Niu Y.-X."/>
            <person name="Yu L.-H."/>
            <person name="Chen D.-F."/>
            <person name="Zhang G.-Q."/>
        </authorList>
    </citation>
    <scope>NUCLEOTIDE SEQUENCE</scope>
    <source>
        <tissue evidence="2">Leaf</tissue>
    </source>
</reference>
<sequence length="117" mass="13382">MTLARFTGFEQRRRAEFGAEQVREKHFFFFLAPVYRSTHTSRIEKHFLACLGLQVFVVKLLNTLVKAVKRSKSRLLAQKPDDASQQQSQEAKQELTKSLPTSAEEDNFSTRSSSALC</sequence>